<dbReference type="Gene3D" id="2.80.10.50">
    <property type="match status" value="1"/>
</dbReference>
<evidence type="ECO:0000313" key="1">
    <source>
        <dbReference type="EMBL" id="MCS0609843.1"/>
    </source>
</evidence>
<dbReference type="CDD" id="cd00257">
    <property type="entry name" value="beta-trefoil_FSCN-like"/>
    <property type="match status" value="1"/>
</dbReference>
<protein>
    <submittedName>
        <fullName evidence="1">Uncharacterized protein</fullName>
    </submittedName>
</protein>
<dbReference type="SUPFAM" id="SSF50405">
    <property type="entry name" value="Actin-crosslinking proteins"/>
    <property type="match status" value="1"/>
</dbReference>
<gene>
    <name evidence="1" type="ORF">NX773_16885</name>
</gene>
<reference evidence="1 2" key="1">
    <citation type="submission" date="2022-08" db="EMBL/GenBank/DDBJ databases">
        <title>Reclassification of Massilia species as members of the genera Telluria, Duganella, Pseudoduganella, Mokoshia gen. nov. and Zemynaea gen. nov. using orthogonal and non-orthogonal genome-based approaches.</title>
        <authorList>
            <person name="Bowman J.P."/>
        </authorList>
    </citation>
    <scope>NUCLEOTIDE SEQUENCE [LARGE SCALE GENOMIC DNA]</scope>
    <source>
        <strain evidence="1 2">JCM 31607</strain>
    </source>
</reference>
<dbReference type="RefSeq" id="WP_258857475.1">
    <property type="nucleotide sequence ID" value="NZ_JANUGV010000005.1"/>
</dbReference>
<proteinExistence type="predicted"/>
<accession>A0ABT2BPN9</accession>
<name>A0ABT2BPN9_9BURK</name>
<dbReference type="Proteomes" id="UP001205861">
    <property type="component" value="Unassembled WGS sequence"/>
</dbReference>
<dbReference type="EMBL" id="JANUGV010000005">
    <property type="protein sequence ID" value="MCS0609843.1"/>
    <property type="molecule type" value="Genomic_DNA"/>
</dbReference>
<keyword evidence="2" id="KW-1185">Reference proteome</keyword>
<dbReference type="InterPro" id="IPR008999">
    <property type="entry name" value="Actin-crosslinking"/>
</dbReference>
<organism evidence="1 2">
    <name type="scientific">Massilia solisilvae</name>
    <dbReference type="NCBI Taxonomy" id="1811225"/>
    <lineage>
        <taxon>Bacteria</taxon>
        <taxon>Pseudomonadati</taxon>
        <taxon>Pseudomonadota</taxon>
        <taxon>Betaproteobacteria</taxon>
        <taxon>Burkholderiales</taxon>
        <taxon>Oxalobacteraceae</taxon>
        <taxon>Telluria group</taxon>
        <taxon>Massilia</taxon>
    </lineage>
</organism>
<sequence length="168" mass="18689">MQTTLAGQFLILSAHDRLLQAHTTGVMHAVTELARAGDEERWNVYVWADGRLSLQNEKSRLWLSAEPDGRAICNRPKADEWEKWTLHAAGDLFHIGLKSAHGKWLCAQPPGQETRYGGEVVADRDACAEWERFSILPSKQGQLHDPIWWEAVGNAVGGATALKPIVVE</sequence>
<evidence type="ECO:0000313" key="2">
    <source>
        <dbReference type="Proteomes" id="UP001205861"/>
    </source>
</evidence>
<comment type="caution">
    <text evidence="1">The sequence shown here is derived from an EMBL/GenBank/DDBJ whole genome shotgun (WGS) entry which is preliminary data.</text>
</comment>